<dbReference type="EMBL" id="FOHX01000003">
    <property type="protein sequence ID" value="SET58186.1"/>
    <property type="molecule type" value="Genomic_DNA"/>
</dbReference>
<keyword evidence="1" id="KW-0812">Transmembrane</keyword>
<proteinExistence type="predicted"/>
<dbReference type="AlphaFoldDB" id="A0A1I0FLP3"/>
<accession>A0A1I0FLP3</accession>
<keyword evidence="1" id="KW-1133">Transmembrane helix</keyword>
<feature type="transmembrane region" description="Helical" evidence="1">
    <location>
        <begin position="30"/>
        <end position="51"/>
    </location>
</feature>
<evidence type="ECO:0000313" key="2">
    <source>
        <dbReference type="EMBL" id="SET58186.1"/>
    </source>
</evidence>
<evidence type="ECO:0000256" key="1">
    <source>
        <dbReference type="SAM" id="Phobius"/>
    </source>
</evidence>
<dbReference type="RefSeq" id="WP_143082206.1">
    <property type="nucleotide sequence ID" value="NZ_FOHX01000003.1"/>
</dbReference>
<evidence type="ECO:0000313" key="3">
    <source>
        <dbReference type="Proteomes" id="UP000199361"/>
    </source>
</evidence>
<name>A0A1I0FLP3_9ACTN</name>
<dbReference type="Proteomes" id="UP000199361">
    <property type="component" value="Unassembled WGS sequence"/>
</dbReference>
<organism evidence="2 3">
    <name type="scientific">Nonomuraea wenchangensis</name>
    <dbReference type="NCBI Taxonomy" id="568860"/>
    <lineage>
        <taxon>Bacteria</taxon>
        <taxon>Bacillati</taxon>
        <taxon>Actinomycetota</taxon>
        <taxon>Actinomycetes</taxon>
        <taxon>Streptosporangiales</taxon>
        <taxon>Streptosporangiaceae</taxon>
        <taxon>Nonomuraea</taxon>
    </lineage>
</organism>
<reference evidence="2 3" key="1">
    <citation type="submission" date="2016-10" db="EMBL/GenBank/DDBJ databases">
        <authorList>
            <person name="de Groot N.N."/>
        </authorList>
    </citation>
    <scope>NUCLEOTIDE SEQUENCE [LARGE SCALE GENOMIC DNA]</scope>
    <source>
        <strain evidence="2 3">CGMCC 4.5598</strain>
    </source>
</reference>
<gene>
    <name evidence="2" type="ORF">SAMN05421811_103491</name>
</gene>
<keyword evidence="3" id="KW-1185">Reference proteome</keyword>
<dbReference type="OrthoDB" id="3542474at2"/>
<keyword evidence="1" id="KW-0472">Membrane</keyword>
<sequence>MTEQEFLPPIPDFDAGRTRRAVRRGVLRTALTSAVMLLVVVLLLNLGAQWFQRRGDRDDRMLNVLGTALQVANPGYQVDAMMCCDTTPFSLSFTVRLTPLRAGGYSTPNQFGGADFTVSQNQFGRVDWPPPGFLKETSLFTALDSVGTDAPPGKADTKKILDRLPESMYALAVVDFAEPLGEREFSAFVQRHGGVPPEIAIYDGRIGGTPISWRLDTPLPDASQGDAPELTDAELPRNGLAGFRRWVGDLRDHDAVNLDKFGLGLKLLRKWAADGLAYAYVTQHARVADLRALIDDPQIRAIRLADVAYDLTGLD</sequence>
<evidence type="ECO:0008006" key="4">
    <source>
        <dbReference type="Google" id="ProtNLM"/>
    </source>
</evidence>
<protein>
    <recommendedName>
        <fullName evidence="4">Sigma factor regulator N-terminal</fullName>
    </recommendedName>
</protein>